<dbReference type="Proteomes" id="UP000675047">
    <property type="component" value="Unassembled WGS sequence"/>
</dbReference>
<comment type="caution">
    <text evidence="1">The sequence shown here is derived from an EMBL/GenBank/DDBJ whole genome shotgun (WGS) entry which is preliminary data.</text>
</comment>
<dbReference type="RefSeq" id="WP_210667618.1">
    <property type="nucleotide sequence ID" value="NZ_JAGFBV010000031.1"/>
</dbReference>
<evidence type="ECO:0000313" key="2">
    <source>
        <dbReference type="Proteomes" id="UP000675047"/>
    </source>
</evidence>
<protein>
    <recommendedName>
        <fullName evidence="3">DUF2786 domain-containing protein</fullName>
    </recommendedName>
</protein>
<dbReference type="AlphaFoldDB" id="A0A941B4K4"/>
<reference evidence="1 2" key="1">
    <citation type="submission" date="2021-03" db="EMBL/GenBank/DDBJ databases">
        <title>Flavobacterium Flabelliformis Sp. Nov. And Flavobacterium Geliluteum Sp. Nov., Two Novel Multidrug Resistant Psychrophilic Species Isolated From Antarctica.</title>
        <authorList>
            <person name="Kralova S."/>
            <person name="Busse H.J."/>
            <person name="Bezdicek M."/>
            <person name="Nykrynova M."/>
            <person name="Kroupova E."/>
            <person name="Krsek D."/>
            <person name="Sedlacek I."/>
        </authorList>
    </citation>
    <scope>NUCLEOTIDE SEQUENCE [LARGE SCALE GENOMIC DNA]</scope>
    <source>
        <strain evidence="1 2">P7388</strain>
    </source>
</reference>
<keyword evidence="2" id="KW-1185">Reference proteome</keyword>
<dbReference type="EMBL" id="JAGFBV010000031">
    <property type="protein sequence ID" value="MBP4139648.1"/>
    <property type="molecule type" value="Genomic_DNA"/>
</dbReference>
<proteinExistence type="predicted"/>
<sequence length="201" mass="23756">MNPSTKEKIAKIYELVKRGTTDGEKAAAEIALNKLLKKHNLSEEYLLTIHLTQYEFKYATQLDLDLFVQLHSFFFKEKEFNAKKTAFTRKSIFIDLEYVDWILLSTAYEYFKRHMNSQFKKLCVPLIKKCRSAKTQNKRRKELQKEFFSRYVIKSKIYNQEQVQNVDLSTLSDKARADRERIEGIEGGSYHSQINTGLYLE</sequence>
<name>A0A941B4K4_9FLAO</name>
<gene>
    <name evidence="1" type="ORF">J3495_16350</name>
</gene>
<evidence type="ECO:0008006" key="3">
    <source>
        <dbReference type="Google" id="ProtNLM"/>
    </source>
</evidence>
<organism evidence="1 2">
    <name type="scientific">Flavobacterium geliluteum</name>
    <dbReference type="NCBI Taxonomy" id="2816120"/>
    <lineage>
        <taxon>Bacteria</taxon>
        <taxon>Pseudomonadati</taxon>
        <taxon>Bacteroidota</taxon>
        <taxon>Flavobacteriia</taxon>
        <taxon>Flavobacteriales</taxon>
        <taxon>Flavobacteriaceae</taxon>
        <taxon>Flavobacterium</taxon>
    </lineage>
</organism>
<evidence type="ECO:0000313" key="1">
    <source>
        <dbReference type="EMBL" id="MBP4139648.1"/>
    </source>
</evidence>
<accession>A0A941B4K4</accession>